<dbReference type="SMART" id="SM00360">
    <property type="entry name" value="RRM"/>
    <property type="match status" value="1"/>
</dbReference>
<sequence length="520" mass="57085">MAVEKKDKKRKAAIVSAQTTADPPSKKSKKSTSKPAKVQEDVPKPILKKPKAAQATNGDLPKSVPVKVTSEPARQIRPRKRAADFLSDDEAEEGDREKSKKKPVTPSPAAAKSKSSEAEKPSKKKSKKAAEVPEPSVPSAVKKAATKADSGKESLSTSKVSKKSKDVTELAEVENEGSEGEEDDDQTAALIQGFESSGDEDVSGDEGFEPGKGVPAIPDAKQMKRKLRKMKKNTTEPEEPGTVYVGRVPHGFYEHEMRAYFSQFGPITQLRLSRNRTTGRSKHFAFIEFASDSVARVVADSMDNYLMFGHILKCKYVPKERVHPELWKGANKRFKRTPWNAIERRRMDAGKTREQWSKKIEQEEVRRAARAEKMKALGYEFEMPALKGVDEVPVAVAEKEEQGAIDGVEKEASTDKQEEPAAIEAPTKDIEKPNVQVADAETTPKKAKKEKEKKDTPVKEAKRTGEVEKKKEGKSAPKKEKTVTDTPEKPAKGGKDKASPSAAGKSEKKGGKSKGKKSKA</sequence>
<feature type="compositionally biased region" description="Acidic residues" evidence="5">
    <location>
        <begin position="197"/>
        <end position="208"/>
    </location>
</feature>
<dbReference type="PROSITE" id="PS50102">
    <property type="entry name" value="RRM"/>
    <property type="match status" value="1"/>
</dbReference>
<evidence type="ECO:0000256" key="4">
    <source>
        <dbReference type="PROSITE-ProRule" id="PRU00176"/>
    </source>
</evidence>
<name>A0A0H1BGB8_9EURO</name>
<dbReference type="EMBL" id="LDEV01002147">
    <property type="protein sequence ID" value="KLJ10148.1"/>
    <property type="molecule type" value="Genomic_DNA"/>
</dbReference>
<dbReference type="CDD" id="cd12307">
    <property type="entry name" value="RRM_NIFK_like"/>
    <property type="match status" value="1"/>
</dbReference>
<evidence type="ECO:0000256" key="2">
    <source>
        <dbReference type="ARBA" id="ARBA00022884"/>
    </source>
</evidence>
<dbReference type="PANTHER" id="PTHR46754">
    <property type="entry name" value="MKI67 FHA DOMAIN-INTERACTING NUCLEOLAR PHOSPHOPROTEIN"/>
    <property type="match status" value="1"/>
</dbReference>
<gene>
    <name evidence="7" type="ORF">EMPG_14461</name>
</gene>
<keyword evidence="8" id="KW-1185">Reference proteome</keyword>
<feature type="compositionally biased region" description="Basic and acidic residues" evidence="5">
    <location>
        <begin position="400"/>
        <end position="419"/>
    </location>
</feature>
<evidence type="ECO:0000256" key="5">
    <source>
        <dbReference type="SAM" id="MobiDB-lite"/>
    </source>
</evidence>
<evidence type="ECO:0000313" key="7">
    <source>
        <dbReference type="EMBL" id="KLJ10148.1"/>
    </source>
</evidence>
<evidence type="ECO:0000256" key="1">
    <source>
        <dbReference type="ARBA" id="ARBA00004604"/>
    </source>
</evidence>
<dbReference type="GO" id="GO:0005730">
    <property type="term" value="C:nucleolus"/>
    <property type="evidence" value="ECO:0007669"/>
    <property type="project" value="UniProtKB-SubCell"/>
</dbReference>
<keyword evidence="2 4" id="KW-0694">RNA-binding</keyword>
<keyword evidence="3" id="KW-0539">Nucleus</keyword>
<dbReference type="STRING" id="2060906.A0A0H1BGB8"/>
<dbReference type="InterPro" id="IPR000504">
    <property type="entry name" value="RRM_dom"/>
</dbReference>
<reference evidence="8" key="1">
    <citation type="journal article" date="2015" name="PLoS Genet.">
        <title>The dynamic genome and transcriptome of the human fungal pathogen Blastomyces and close relative Emmonsia.</title>
        <authorList>
            <person name="Munoz J.F."/>
            <person name="Gauthier G.M."/>
            <person name="Desjardins C.A."/>
            <person name="Gallo J.E."/>
            <person name="Holder J."/>
            <person name="Sullivan T.D."/>
            <person name="Marty A.J."/>
            <person name="Carmen J.C."/>
            <person name="Chen Z."/>
            <person name="Ding L."/>
            <person name="Gujja S."/>
            <person name="Magrini V."/>
            <person name="Misas E."/>
            <person name="Mitreva M."/>
            <person name="Priest M."/>
            <person name="Saif S."/>
            <person name="Whiston E.A."/>
            <person name="Young S."/>
            <person name="Zeng Q."/>
            <person name="Goldman W.E."/>
            <person name="Mardis E.R."/>
            <person name="Taylor J.W."/>
            <person name="McEwen J.G."/>
            <person name="Clay O.K."/>
            <person name="Klein B.S."/>
            <person name="Cuomo C.A."/>
        </authorList>
    </citation>
    <scope>NUCLEOTIDE SEQUENCE [LARGE SCALE GENOMIC DNA]</scope>
    <source>
        <strain evidence="8">UAMH 139</strain>
    </source>
</reference>
<comment type="caution">
    <text evidence="7">The sequence shown here is derived from an EMBL/GenBank/DDBJ whole genome shotgun (WGS) entry which is preliminary data.</text>
</comment>
<proteinExistence type="predicted"/>
<dbReference type="InterPro" id="IPR012677">
    <property type="entry name" value="Nucleotide-bd_a/b_plait_sf"/>
</dbReference>
<feature type="compositionally biased region" description="Basic residues" evidence="5">
    <location>
        <begin position="511"/>
        <end position="520"/>
    </location>
</feature>
<dbReference type="Pfam" id="PF00076">
    <property type="entry name" value="RRM_1"/>
    <property type="match status" value="1"/>
</dbReference>
<feature type="region of interest" description="Disordered" evidence="5">
    <location>
        <begin position="1"/>
        <end position="224"/>
    </location>
</feature>
<feature type="compositionally biased region" description="Basic and acidic residues" evidence="5">
    <location>
        <begin position="449"/>
        <end position="498"/>
    </location>
</feature>
<accession>A0A0H1BGB8</accession>
<evidence type="ECO:0000313" key="8">
    <source>
        <dbReference type="Proteomes" id="UP000053573"/>
    </source>
</evidence>
<comment type="subcellular location">
    <subcellularLocation>
        <location evidence="1">Nucleus</location>
        <location evidence="1">Nucleolus</location>
    </subcellularLocation>
</comment>
<dbReference type="AlphaFoldDB" id="A0A0H1BGB8"/>
<dbReference type="Proteomes" id="UP000053573">
    <property type="component" value="Unassembled WGS sequence"/>
</dbReference>
<feature type="domain" description="RRM" evidence="6">
    <location>
        <begin position="241"/>
        <end position="319"/>
    </location>
</feature>
<dbReference type="InterPro" id="IPR035979">
    <property type="entry name" value="RBD_domain_sf"/>
</dbReference>
<organism evidence="7 8">
    <name type="scientific">Blastomyces silverae</name>
    <dbReference type="NCBI Taxonomy" id="2060906"/>
    <lineage>
        <taxon>Eukaryota</taxon>
        <taxon>Fungi</taxon>
        <taxon>Dikarya</taxon>
        <taxon>Ascomycota</taxon>
        <taxon>Pezizomycotina</taxon>
        <taxon>Eurotiomycetes</taxon>
        <taxon>Eurotiomycetidae</taxon>
        <taxon>Onygenales</taxon>
        <taxon>Ajellomycetaceae</taxon>
        <taxon>Blastomyces</taxon>
    </lineage>
</organism>
<protein>
    <recommendedName>
        <fullName evidence="6">RRM domain-containing protein</fullName>
    </recommendedName>
</protein>
<evidence type="ECO:0000259" key="6">
    <source>
        <dbReference type="PROSITE" id="PS50102"/>
    </source>
</evidence>
<dbReference type="SUPFAM" id="SSF54928">
    <property type="entry name" value="RNA-binding domain, RBD"/>
    <property type="match status" value="1"/>
</dbReference>
<dbReference type="OrthoDB" id="21467at2759"/>
<dbReference type="Gene3D" id="3.30.70.330">
    <property type="match status" value="1"/>
</dbReference>
<evidence type="ECO:0000256" key="3">
    <source>
        <dbReference type="ARBA" id="ARBA00023242"/>
    </source>
</evidence>
<dbReference type="GO" id="GO:0003723">
    <property type="term" value="F:RNA binding"/>
    <property type="evidence" value="ECO:0007669"/>
    <property type="project" value="UniProtKB-UniRule"/>
</dbReference>
<feature type="compositionally biased region" description="Acidic residues" evidence="5">
    <location>
        <begin position="169"/>
        <end position="186"/>
    </location>
</feature>
<feature type="region of interest" description="Disordered" evidence="5">
    <location>
        <begin position="400"/>
        <end position="520"/>
    </location>
</feature>